<evidence type="ECO:0000313" key="1">
    <source>
        <dbReference type="EMBL" id="NOU64873.1"/>
    </source>
</evidence>
<dbReference type="EMBL" id="WHNY01000040">
    <property type="protein sequence ID" value="NOU64873.1"/>
    <property type="molecule type" value="Genomic_DNA"/>
</dbReference>
<reference evidence="1 2" key="1">
    <citation type="submission" date="2019-10" db="EMBL/GenBank/DDBJ databases">
        <title>Description of Paenibacillus humi sp. nov.</title>
        <authorList>
            <person name="Carlier A."/>
            <person name="Qi S."/>
        </authorList>
    </citation>
    <scope>NUCLEOTIDE SEQUENCE [LARGE SCALE GENOMIC DNA]</scope>
    <source>
        <strain evidence="1 2">LMG 31461</strain>
    </source>
</reference>
<name>A0ABX1X8U8_9BACL</name>
<keyword evidence="2" id="KW-1185">Reference proteome</keyword>
<dbReference type="Proteomes" id="UP000653578">
    <property type="component" value="Unassembled WGS sequence"/>
</dbReference>
<sequence>MKKRLTIFFVAAVVLIGFYFISELFRSEPPKPTITAGGKKIAFAQGSNCWSGLFSGVCSDMPAPHELTKYAGLNPVVVSPESQITIKFRIKPKKNSLGVQLWTNNEGTSEIVQLKNQILTVPKEKGVYIYGISANWRKGSSMYFFVIEVR</sequence>
<comment type="caution">
    <text evidence="1">The sequence shown here is derived from an EMBL/GenBank/DDBJ whole genome shotgun (WGS) entry which is preliminary data.</text>
</comment>
<proteinExistence type="predicted"/>
<protein>
    <submittedName>
        <fullName evidence="1">Uncharacterized protein</fullName>
    </submittedName>
</protein>
<organism evidence="1 2">
    <name type="scientific">Paenibacillus plantarum</name>
    <dbReference type="NCBI Taxonomy" id="2654975"/>
    <lineage>
        <taxon>Bacteria</taxon>
        <taxon>Bacillati</taxon>
        <taxon>Bacillota</taxon>
        <taxon>Bacilli</taxon>
        <taxon>Bacillales</taxon>
        <taxon>Paenibacillaceae</taxon>
        <taxon>Paenibacillus</taxon>
    </lineage>
</organism>
<gene>
    <name evidence="1" type="ORF">GC096_12625</name>
</gene>
<dbReference type="RefSeq" id="WP_171630586.1">
    <property type="nucleotide sequence ID" value="NZ_WHNY01000040.1"/>
</dbReference>
<accession>A0ABX1X8U8</accession>
<evidence type="ECO:0000313" key="2">
    <source>
        <dbReference type="Proteomes" id="UP000653578"/>
    </source>
</evidence>